<dbReference type="Pfam" id="PF04402">
    <property type="entry name" value="SIMPL"/>
    <property type="match status" value="1"/>
</dbReference>
<evidence type="ECO:0000313" key="3">
    <source>
        <dbReference type="Proteomes" id="UP000645257"/>
    </source>
</evidence>
<keyword evidence="3" id="KW-1185">Reference proteome</keyword>
<proteinExistence type="predicted"/>
<dbReference type="Proteomes" id="UP000645257">
    <property type="component" value="Unassembled WGS sequence"/>
</dbReference>
<feature type="signal peptide" evidence="1">
    <location>
        <begin position="1"/>
        <end position="22"/>
    </location>
</feature>
<evidence type="ECO:0000313" key="2">
    <source>
        <dbReference type="EMBL" id="GGY21508.1"/>
    </source>
</evidence>
<dbReference type="Gene3D" id="3.30.110.170">
    <property type="entry name" value="Protein of unknown function (DUF541), domain 1"/>
    <property type="match status" value="1"/>
</dbReference>
<comment type="caution">
    <text evidence="2">The sequence shown here is derived from an EMBL/GenBank/DDBJ whole genome shotgun (WGS) entry which is preliminary data.</text>
</comment>
<dbReference type="InterPro" id="IPR052022">
    <property type="entry name" value="26kDa_periplasmic_antigen"/>
</dbReference>
<dbReference type="GO" id="GO:0006974">
    <property type="term" value="P:DNA damage response"/>
    <property type="evidence" value="ECO:0007669"/>
    <property type="project" value="TreeGrafter"/>
</dbReference>
<evidence type="ECO:0008006" key="4">
    <source>
        <dbReference type="Google" id="ProtNLM"/>
    </source>
</evidence>
<feature type="chain" id="PRO_5037756218" description="Secreted protein" evidence="1">
    <location>
        <begin position="23"/>
        <end position="231"/>
    </location>
</feature>
<reference evidence="2" key="1">
    <citation type="journal article" date="2014" name="Int. J. Syst. Evol. Microbiol.">
        <title>Complete genome sequence of Corynebacterium casei LMG S-19264T (=DSM 44701T), isolated from a smear-ripened cheese.</title>
        <authorList>
            <consortium name="US DOE Joint Genome Institute (JGI-PGF)"/>
            <person name="Walter F."/>
            <person name="Albersmeier A."/>
            <person name="Kalinowski J."/>
            <person name="Ruckert C."/>
        </authorList>
    </citation>
    <scope>NUCLEOTIDE SEQUENCE</scope>
    <source>
        <strain evidence="2">KCTC 32182</strain>
    </source>
</reference>
<organism evidence="2 3">
    <name type="scientific">Paludibacterium paludis</name>
    <dbReference type="NCBI Taxonomy" id="1225769"/>
    <lineage>
        <taxon>Bacteria</taxon>
        <taxon>Pseudomonadati</taxon>
        <taxon>Pseudomonadota</taxon>
        <taxon>Betaproteobacteria</taxon>
        <taxon>Neisseriales</taxon>
        <taxon>Chromobacteriaceae</taxon>
        <taxon>Paludibacterium</taxon>
    </lineage>
</organism>
<sequence>MLQKKIALPCLILALGAGAAQAGDTTTDLRLTASAQSQIANDQLSATLYLQEKNAQPAQLADRLNRAINRALADAKPFTKVETTSGSYNTWPDYDKNGRIQGWQGRAEIRLKSRDIKQASELVAKLQQNLALGNLQFEVSDEARRAVEKTLIPAAIGELKEQGRIAAQALGKSAVQVKELEIGNNLSPVRPVMLRMKAMGAAAEAMDVAQPNWQPGQSEIQLQVTGRLELK</sequence>
<dbReference type="RefSeq" id="WP_189535082.1">
    <property type="nucleotide sequence ID" value="NZ_BMYX01000016.1"/>
</dbReference>
<dbReference type="Gene3D" id="3.30.70.2970">
    <property type="entry name" value="Protein of unknown function (DUF541), domain 2"/>
    <property type="match status" value="1"/>
</dbReference>
<dbReference type="AlphaFoldDB" id="A0A918P4D2"/>
<gene>
    <name evidence="2" type="ORF">GCM10011289_26370</name>
</gene>
<dbReference type="EMBL" id="BMYX01000016">
    <property type="protein sequence ID" value="GGY21508.1"/>
    <property type="molecule type" value="Genomic_DNA"/>
</dbReference>
<dbReference type="PANTHER" id="PTHR34387:SF1">
    <property type="entry name" value="PERIPLASMIC IMMUNOGENIC PROTEIN"/>
    <property type="match status" value="1"/>
</dbReference>
<evidence type="ECO:0000256" key="1">
    <source>
        <dbReference type="SAM" id="SignalP"/>
    </source>
</evidence>
<reference evidence="2" key="2">
    <citation type="submission" date="2020-09" db="EMBL/GenBank/DDBJ databases">
        <authorList>
            <person name="Sun Q."/>
            <person name="Kim S."/>
        </authorList>
    </citation>
    <scope>NUCLEOTIDE SEQUENCE</scope>
    <source>
        <strain evidence="2">KCTC 32182</strain>
    </source>
</reference>
<dbReference type="PANTHER" id="PTHR34387">
    <property type="entry name" value="SLR1258 PROTEIN"/>
    <property type="match status" value="1"/>
</dbReference>
<protein>
    <recommendedName>
        <fullName evidence="4">Secreted protein</fullName>
    </recommendedName>
</protein>
<keyword evidence="1" id="KW-0732">Signal</keyword>
<dbReference type="InterPro" id="IPR007497">
    <property type="entry name" value="SIMPL/DUF541"/>
</dbReference>
<accession>A0A918P4D2</accession>
<name>A0A918P4D2_9NEIS</name>